<gene>
    <name evidence="2" type="ORF">ZEAMMB73_Zm00001d017781</name>
</gene>
<feature type="compositionally biased region" description="Basic and acidic residues" evidence="1">
    <location>
        <begin position="84"/>
        <end position="93"/>
    </location>
</feature>
<dbReference type="PANTHER" id="PTHR33170">
    <property type="entry name" value="DUF4283 DOMAIN-CONTAINING PROTEIN-RELATED"/>
    <property type="match status" value="1"/>
</dbReference>
<reference evidence="2" key="1">
    <citation type="submission" date="2015-12" db="EMBL/GenBank/DDBJ databases">
        <title>Update maize B73 reference genome by single molecule sequencing technologies.</title>
        <authorList>
            <consortium name="Maize Genome Sequencing Project"/>
            <person name="Ware D."/>
        </authorList>
    </citation>
    <scope>NUCLEOTIDE SEQUENCE</scope>
    <source>
        <tissue evidence="2">Seedling</tissue>
    </source>
</reference>
<dbReference type="ExpressionAtlas" id="A0A1D6HHL7">
    <property type="expression patterns" value="baseline"/>
</dbReference>
<protein>
    <submittedName>
        <fullName evidence="2">Uncharacterized protein</fullName>
    </submittedName>
</protein>
<dbReference type="AlphaFoldDB" id="A0A1D6HHL7"/>
<name>A0A1D6HHL7_MAIZE</name>
<dbReference type="InParanoid" id="A0A1D6HHL7"/>
<feature type="compositionally biased region" description="Basic residues" evidence="1">
    <location>
        <begin position="1"/>
        <end position="11"/>
    </location>
</feature>
<proteinExistence type="predicted"/>
<evidence type="ECO:0000256" key="1">
    <source>
        <dbReference type="SAM" id="MobiDB-lite"/>
    </source>
</evidence>
<dbReference type="PANTHER" id="PTHR33170:SF22">
    <property type="entry name" value="OS10G0417100 PROTEIN"/>
    <property type="match status" value="1"/>
</dbReference>
<feature type="region of interest" description="Disordered" evidence="1">
    <location>
        <begin position="414"/>
        <end position="439"/>
    </location>
</feature>
<feature type="compositionally biased region" description="Basic and acidic residues" evidence="1">
    <location>
        <begin position="68"/>
        <end position="77"/>
    </location>
</feature>
<feature type="compositionally biased region" description="Polar residues" evidence="1">
    <location>
        <begin position="53"/>
        <end position="67"/>
    </location>
</feature>
<dbReference type="InterPro" id="IPR036691">
    <property type="entry name" value="Endo/exonu/phosph_ase_sf"/>
</dbReference>
<organism evidence="2">
    <name type="scientific">Zea mays</name>
    <name type="common">Maize</name>
    <dbReference type="NCBI Taxonomy" id="4577"/>
    <lineage>
        <taxon>Eukaryota</taxon>
        <taxon>Viridiplantae</taxon>
        <taxon>Streptophyta</taxon>
        <taxon>Embryophyta</taxon>
        <taxon>Tracheophyta</taxon>
        <taxon>Spermatophyta</taxon>
        <taxon>Magnoliopsida</taxon>
        <taxon>Liliopsida</taxon>
        <taxon>Poales</taxon>
        <taxon>Poaceae</taxon>
        <taxon>PACMAD clade</taxon>
        <taxon>Panicoideae</taxon>
        <taxon>Andropogonodae</taxon>
        <taxon>Andropogoneae</taxon>
        <taxon>Tripsacinae</taxon>
        <taxon>Zea</taxon>
    </lineage>
</organism>
<dbReference type="Gene3D" id="3.60.10.10">
    <property type="entry name" value="Endonuclease/exonuclease/phosphatase"/>
    <property type="match status" value="1"/>
</dbReference>
<feature type="region of interest" description="Disordered" evidence="1">
    <location>
        <begin position="1"/>
        <end position="93"/>
    </location>
</feature>
<sequence>MQPRGAGRRGAARGYGRGSGRDHVWRRIEDGDVQNQRGGRNIEEANMKEGGDTLNQGNPSPWESQVNRSEEKNEDSWKGNPHPMGEDGPKDSHVKKEVTRSFNLDRSGCAFCHFKNHLTKDCRHRFPCDICGCDDHVVFDCKKCLPWNFGPELCATQVEDQSFFYIEEKVDNRMIKEKSSTAIITVVQGNVSEKQIELEFMNMLGKNLWRWSARSVGDNKFVMRFPDPKMIGDLGYFRPLGMRTAKAQITIDPWTPAVNAKGCLQKGWFRISGIPMEQRSLVTIAKVGGLVGKVIEIDERTRLRNEYVRARIACRDVTVVPGVVEGSLGLFLYDFFFEREIHSEEDEQFLETGIRIDDSNQKVAKRYKYEGKMQKDKKVDYGNLEDGNIKQHDECNRKSQSYTYQMQGLDKNVSKGKNVGAEEGKTGKSYSSCSGEEKNKVHITDSKEDDDSDLLGEELMAMKNRGSGSNSHTMWNIQADSLDNLNSRSVSQTKTSKCSAIIEELDTNEKGVDNSEELFSGTQGSSIVNVSQEEGEDLSDQRKKIDGVIFHEDNQKFMPSPIPVRRVSERLKKDMGIRIEEKNRRMAVKRNLEGNSCIPEPNFSCLASKEIIDISKKMGVNINEQNMESIELLKEMELARQCLGQKKTEILQKKEVDNMVKRNDEYFGSQVNEESETDDFILVQSRKKENTEKELRKFKMKGLLWNCRGIRKKGVAPLMRHMISQYKFQFIGLQETMIGDRDEFITRKLDPSGDYLWLWSPAKGKSGGILVGSRIDDLDVGSFKKGNHILQVNYWDKALLCKWNLTVIYGPAQEKYKNIFFERA</sequence>
<accession>A0A1D6HHL7</accession>
<feature type="compositionally biased region" description="Basic and acidic residues" evidence="1">
    <location>
        <begin position="19"/>
        <end position="30"/>
    </location>
</feature>
<dbReference type="EMBL" id="CM000781">
    <property type="protein sequence ID" value="AQK74027.1"/>
    <property type="molecule type" value="Genomic_DNA"/>
</dbReference>
<dbReference type="SMR" id="A0A1D6HHL7"/>
<dbReference type="SUPFAM" id="SSF56219">
    <property type="entry name" value="DNase I-like"/>
    <property type="match status" value="1"/>
</dbReference>
<evidence type="ECO:0000313" key="2">
    <source>
        <dbReference type="EMBL" id="AQK74027.1"/>
    </source>
</evidence>
<feature type="compositionally biased region" description="Basic and acidic residues" evidence="1">
    <location>
        <begin position="40"/>
        <end position="51"/>
    </location>
</feature>